<evidence type="ECO:0000313" key="12">
    <source>
        <dbReference type="Proteomes" id="UP000274131"/>
    </source>
</evidence>
<dbReference type="SMART" id="SM00355">
    <property type="entry name" value="ZnF_C2H2"/>
    <property type="match status" value="5"/>
</dbReference>
<keyword evidence="5" id="KW-0862">Zinc</keyword>
<keyword evidence="7" id="KW-0804">Transcription</keyword>
<proteinExistence type="predicted"/>
<dbReference type="Pfam" id="PF00096">
    <property type="entry name" value="zf-C2H2"/>
    <property type="match status" value="2"/>
</dbReference>
<dbReference type="InterPro" id="IPR043359">
    <property type="entry name" value="GLI-like"/>
</dbReference>
<dbReference type="GO" id="GO:0000981">
    <property type="term" value="F:DNA-binding transcription factor activity, RNA polymerase II-specific"/>
    <property type="evidence" value="ECO:0007669"/>
    <property type="project" value="TreeGrafter"/>
</dbReference>
<dbReference type="FunFam" id="3.30.160.60:FF:000032">
    <property type="entry name" value="Krueppel-like factor 4"/>
    <property type="match status" value="1"/>
</dbReference>
<evidence type="ECO:0000256" key="1">
    <source>
        <dbReference type="ARBA" id="ARBA00004123"/>
    </source>
</evidence>
<dbReference type="Gene3D" id="3.30.160.60">
    <property type="entry name" value="Classic Zinc Finger"/>
    <property type="match status" value="4"/>
</dbReference>
<dbReference type="OrthoDB" id="5862433at2759"/>
<evidence type="ECO:0000256" key="7">
    <source>
        <dbReference type="ARBA" id="ARBA00023163"/>
    </source>
</evidence>
<dbReference type="GO" id="GO:0008270">
    <property type="term" value="F:zinc ion binding"/>
    <property type="evidence" value="ECO:0007669"/>
    <property type="project" value="UniProtKB-KW"/>
</dbReference>
<keyword evidence="2" id="KW-0479">Metal-binding</keyword>
<evidence type="ECO:0000256" key="2">
    <source>
        <dbReference type="ARBA" id="ARBA00022723"/>
    </source>
</evidence>
<dbReference type="EMBL" id="UXUI01008873">
    <property type="protein sequence ID" value="VDD92574.1"/>
    <property type="molecule type" value="Genomic_DNA"/>
</dbReference>
<dbReference type="GO" id="GO:0005634">
    <property type="term" value="C:nucleus"/>
    <property type="evidence" value="ECO:0007669"/>
    <property type="project" value="UniProtKB-SubCell"/>
</dbReference>
<dbReference type="AlphaFoldDB" id="A0A0N4VBD8"/>
<feature type="domain" description="C2H2-type" evidence="10">
    <location>
        <begin position="42"/>
        <end position="68"/>
    </location>
</feature>
<evidence type="ECO:0000256" key="3">
    <source>
        <dbReference type="ARBA" id="ARBA00022737"/>
    </source>
</evidence>
<dbReference type="WBParaSite" id="EVEC_0000784301-mRNA-1">
    <property type="protein sequence ID" value="EVEC_0000784301-mRNA-1"/>
    <property type="gene ID" value="EVEC_0000784301"/>
</dbReference>
<dbReference type="GO" id="GO:0000978">
    <property type="term" value="F:RNA polymerase II cis-regulatory region sequence-specific DNA binding"/>
    <property type="evidence" value="ECO:0007669"/>
    <property type="project" value="TreeGrafter"/>
</dbReference>
<evidence type="ECO:0000313" key="13">
    <source>
        <dbReference type="WBParaSite" id="EVEC_0000784301-mRNA-1"/>
    </source>
</evidence>
<keyword evidence="3" id="KW-0677">Repeat</keyword>
<sequence>MNFCSSENTQPQVLQTYQEVDLSAGTEESLISTATDDEIGLYDCEWGTCGIVYTNKTVFIKHVAEIHTKFTNDFCCKWRSCCRTDPFLSKHDLLLHVRMHTGERPNICHFPGCTKSYTRLENLKTHLRTHTGERPFHCKHAGCNKAFTNASDCAKHETRTHSDAKPYHCCIDGCNKAYTDPSSLRKHIKRHHGDEVYESLKKNKTPYRRRRRNVKCVSDLENNSLSVSSPVYLDQKPVLSDILNFSQSSTGSSAGSPCACRNNACDVNGSNAESFSSFYPYQQATNFYQPVFPFAATQGLLNGFGANDYTPLNSAPMSLQQQGGYCAFGSNEGLYSISRYQSQYCDPQCQNQEYEFTYY</sequence>
<keyword evidence="4 9" id="KW-0863">Zinc-finger</keyword>
<evidence type="ECO:0000256" key="9">
    <source>
        <dbReference type="PROSITE-ProRule" id="PRU00042"/>
    </source>
</evidence>
<dbReference type="PANTHER" id="PTHR45718:SF4">
    <property type="entry name" value="TRANSCRIPTIONAL ACTIVATOR CUBITUS INTERRUPTUS"/>
    <property type="match status" value="1"/>
</dbReference>
<dbReference type="STRING" id="51028.A0A0N4VBD8"/>
<accession>A0A0N4VBD8</accession>
<keyword evidence="12" id="KW-1185">Reference proteome</keyword>
<dbReference type="InterPro" id="IPR013087">
    <property type="entry name" value="Znf_C2H2_type"/>
</dbReference>
<comment type="subcellular location">
    <subcellularLocation>
        <location evidence="1">Nucleus</location>
    </subcellularLocation>
</comment>
<dbReference type="SUPFAM" id="SSF57667">
    <property type="entry name" value="beta-beta-alpha zinc fingers"/>
    <property type="match status" value="2"/>
</dbReference>
<dbReference type="PROSITE" id="PS00028">
    <property type="entry name" value="ZINC_FINGER_C2H2_1"/>
    <property type="match status" value="4"/>
</dbReference>
<feature type="domain" description="C2H2-type" evidence="10">
    <location>
        <begin position="106"/>
        <end position="135"/>
    </location>
</feature>
<evidence type="ECO:0000256" key="8">
    <source>
        <dbReference type="ARBA" id="ARBA00023242"/>
    </source>
</evidence>
<name>A0A0N4VBD8_ENTVE</name>
<evidence type="ECO:0000259" key="10">
    <source>
        <dbReference type="PROSITE" id="PS50157"/>
    </source>
</evidence>
<protein>
    <submittedName>
        <fullName evidence="13">Zinc finger protein GLIS2</fullName>
    </submittedName>
</protein>
<dbReference type="PROSITE" id="PS50157">
    <property type="entry name" value="ZINC_FINGER_C2H2_2"/>
    <property type="match status" value="5"/>
</dbReference>
<evidence type="ECO:0000313" key="11">
    <source>
        <dbReference type="EMBL" id="VDD92574.1"/>
    </source>
</evidence>
<feature type="domain" description="C2H2-type" evidence="10">
    <location>
        <begin position="74"/>
        <end position="105"/>
    </location>
</feature>
<organism evidence="13">
    <name type="scientific">Enterobius vermicularis</name>
    <name type="common">Human pinworm</name>
    <dbReference type="NCBI Taxonomy" id="51028"/>
    <lineage>
        <taxon>Eukaryota</taxon>
        <taxon>Metazoa</taxon>
        <taxon>Ecdysozoa</taxon>
        <taxon>Nematoda</taxon>
        <taxon>Chromadorea</taxon>
        <taxon>Rhabditida</taxon>
        <taxon>Spirurina</taxon>
        <taxon>Oxyuridomorpha</taxon>
        <taxon>Oxyuroidea</taxon>
        <taxon>Oxyuridae</taxon>
        <taxon>Enterobius</taxon>
    </lineage>
</organism>
<keyword evidence="6" id="KW-0805">Transcription regulation</keyword>
<reference evidence="11 12" key="2">
    <citation type="submission" date="2018-10" db="EMBL/GenBank/DDBJ databases">
        <authorList>
            <consortium name="Pathogen Informatics"/>
        </authorList>
    </citation>
    <scope>NUCLEOTIDE SEQUENCE [LARGE SCALE GENOMIC DNA]</scope>
</reference>
<reference evidence="13" key="1">
    <citation type="submission" date="2017-02" db="UniProtKB">
        <authorList>
            <consortium name="WormBaseParasite"/>
        </authorList>
    </citation>
    <scope>IDENTIFICATION</scope>
</reference>
<feature type="domain" description="C2H2-type" evidence="10">
    <location>
        <begin position="136"/>
        <end position="166"/>
    </location>
</feature>
<evidence type="ECO:0000256" key="6">
    <source>
        <dbReference type="ARBA" id="ARBA00023015"/>
    </source>
</evidence>
<evidence type="ECO:0000256" key="5">
    <source>
        <dbReference type="ARBA" id="ARBA00022833"/>
    </source>
</evidence>
<evidence type="ECO:0000256" key="4">
    <source>
        <dbReference type="ARBA" id="ARBA00022771"/>
    </source>
</evidence>
<dbReference type="InterPro" id="IPR036236">
    <property type="entry name" value="Znf_C2H2_sf"/>
</dbReference>
<gene>
    <name evidence="11" type="ORF">EVEC_LOCUS7325</name>
</gene>
<feature type="domain" description="C2H2-type" evidence="10">
    <location>
        <begin position="167"/>
        <end position="196"/>
    </location>
</feature>
<dbReference type="Proteomes" id="UP000274131">
    <property type="component" value="Unassembled WGS sequence"/>
</dbReference>
<keyword evidence="8" id="KW-0539">Nucleus</keyword>
<dbReference type="PANTHER" id="PTHR45718">
    <property type="entry name" value="TRANSCRIPTIONAL ACTIVATOR CUBITUS INTERRUPTUS"/>
    <property type="match status" value="1"/>
</dbReference>